<comment type="caution">
    <text evidence="1">The sequence shown here is derived from an EMBL/GenBank/DDBJ whole genome shotgun (WGS) entry which is preliminary data.</text>
</comment>
<accession>A0A5B7HTZ7</accession>
<sequence length="61" mass="6583">MNTAVHTSTAQQPYFAFFAQPAPCMVDNKLPTVDGEESDLLLLHVEGREDPLDPMSPGGVP</sequence>
<dbReference type="EMBL" id="VSRR010036425">
    <property type="protein sequence ID" value="MPC73249.1"/>
    <property type="molecule type" value="Genomic_DNA"/>
</dbReference>
<organism evidence="1 2">
    <name type="scientific">Portunus trituberculatus</name>
    <name type="common">Swimming crab</name>
    <name type="synonym">Neptunus trituberculatus</name>
    <dbReference type="NCBI Taxonomy" id="210409"/>
    <lineage>
        <taxon>Eukaryota</taxon>
        <taxon>Metazoa</taxon>
        <taxon>Ecdysozoa</taxon>
        <taxon>Arthropoda</taxon>
        <taxon>Crustacea</taxon>
        <taxon>Multicrustacea</taxon>
        <taxon>Malacostraca</taxon>
        <taxon>Eumalacostraca</taxon>
        <taxon>Eucarida</taxon>
        <taxon>Decapoda</taxon>
        <taxon>Pleocyemata</taxon>
        <taxon>Brachyura</taxon>
        <taxon>Eubrachyura</taxon>
        <taxon>Portunoidea</taxon>
        <taxon>Portunidae</taxon>
        <taxon>Portuninae</taxon>
        <taxon>Portunus</taxon>
    </lineage>
</organism>
<name>A0A5B7HTZ7_PORTR</name>
<reference evidence="1 2" key="1">
    <citation type="submission" date="2019-05" db="EMBL/GenBank/DDBJ databases">
        <title>Another draft genome of Portunus trituberculatus and its Hox gene families provides insights of decapod evolution.</title>
        <authorList>
            <person name="Jeong J.-H."/>
            <person name="Song I."/>
            <person name="Kim S."/>
            <person name="Choi T."/>
            <person name="Kim D."/>
            <person name="Ryu S."/>
            <person name="Kim W."/>
        </authorList>
    </citation>
    <scope>NUCLEOTIDE SEQUENCE [LARGE SCALE GENOMIC DNA]</scope>
    <source>
        <tissue evidence="1">Muscle</tissue>
    </source>
</reference>
<proteinExistence type="predicted"/>
<dbReference type="AlphaFoldDB" id="A0A5B7HTZ7"/>
<evidence type="ECO:0000313" key="1">
    <source>
        <dbReference type="EMBL" id="MPC73249.1"/>
    </source>
</evidence>
<evidence type="ECO:0000313" key="2">
    <source>
        <dbReference type="Proteomes" id="UP000324222"/>
    </source>
</evidence>
<keyword evidence="2" id="KW-1185">Reference proteome</keyword>
<gene>
    <name evidence="1" type="ORF">E2C01_067571</name>
</gene>
<protein>
    <submittedName>
        <fullName evidence="1">Uncharacterized protein</fullName>
    </submittedName>
</protein>
<dbReference type="Proteomes" id="UP000324222">
    <property type="component" value="Unassembled WGS sequence"/>
</dbReference>